<evidence type="ECO:0000259" key="2">
    <source>
        <dbReference type="SMART" id="SM00226"/>
    </source>
</evidence>
<evidence type="ECO:0000256" key="1">
    <source>
        <dbReference type="ARBA" id="ARBA00022849"/>
    </source>
</evidence>
<dbReference type="InterPro" id="IPR036196">
    <property type="entry name" value="Ptyr_pPase_sf"/>
</dbReference>
<dbReference type="CDD" id="cd16345">
    <property type="entry name" value="LMWP_ArsC"/>
    <property type="match status" value="1"/>
</dbReference>
<feature type="domain" description="Phosphotyrosine protein phosphatase I" evidence="2">
    <location>
        <begin position="1"/>
        <end position="137"/>
    </location>
</feature>
<dbReference type="SMART" id="SM00226">
    <property type="entry name" value="LMWPc"/>
    <property type="match status" value="1"/>
</dbReference>
<dbReference type="EMBL" id="DSFP01000075">
    <property type="protein sequence ID" value="HEW46770.1"/>
    <property type="molecule type" value="Genomic_DNA"/>
</dbReference>
<dbReference type="InterPro" id="IPR023485">
    <property type="entry name" value="Ptyr_pPase"/>
</dbReference>
<gene>
    <name evidence="3" type="ORF">ENO47_08975</name>
</gene>
<dbReference type="Gene3D" id="3.40.50.2300">
    <property type="match status" value="1"/>
</dbReference>
<dbReference type="PANTHER" id="PTHR43428:SF1">
    <property type="entry name" value="ARSENATE REDUCTASE"/>
    <property type="match status" value="1"/>
</dbReference>
<dbReference type="PANTHER" id="PTHR43428">
    <property type="entry name" value="ARSENATE REDUCTASE"/>
    <property type="match status" value="1"/>
</dbReference>
<organism evidence="3">
    <name type="scientific">Hydrogenobacter sp</name>
    <dbReference type="NCBI Taxonomy" id="2152829"/>
    <lineage>
        <taxon>Bacteria</taxon>
        <taxon>Pseudomonadati</taxon>
        <taxon>Aquificota</taxon>
        <taxon>Aquificia</taxon>
        <taxon>Aquificales</taxon>
        <taxon>Aquificaceae</taxon>
        <taxon>Hydrogenobacter</taxon>
    </lineage>
</organism>
<dbReference type="SUPFAM" id="SSF52788">
    <property type="entry name" value="Phosphotyrosine protein phosphatases I"/>
    <property type="match status" value="1"/>
</dbReference>
<reference evidence="3" key="1">
    <citation type="journal article" date="2020" name="mSystems">
        <title>Genome- and Community-Level Interaction Insights into Carbon Utilization and Element Cycling Functions of Hydrothermarchaeota in Hydrothermal Sediment.</title>
        <authorList>
            <person name="Zhou Z."/>
            <person name="Liu Y."/>
            <person name="Xu W."/>
            <person name="Pan J."/>
            <person name="Luo Z.H."/>
            <person name="Li M."/>
        </authorList>
    </citation>
    <scope>NUCLEOTIDE SEQUENCE [LARGE SCALE GENOMIC DNA]</scope>
    <source>
        <strain evidence="3">SpSt-132</strain>
    </source>
</reference>
<dbReference type="AlphaFoldDB" id="A0A7C2ZFV1"/>
<keyword evidence="1" id="KW-0059">Arsenical resistance</keyword>
<dbReference type="Pfam" id="PF01451">
    <property type="entry name" value="LMWPc"/>
    <property type="match status" value="1"/>
</dbReference>
<evidence type="ECO:0000313" key="3">
    <source>
        <dbReference type="EMBL" id="HEW46770.1"/>
    </source>
</evidence>
<name>A0A7C2ZFV1_9AQUI</name>
<protein>
    <submittedName>
        <fullName evidence="3">Arsenate reductase ArsC</fullName>
    </submittedName>
</protein>
<comment type="caution">
    <text evidence="3">The sequence shown here is derived from an EMBL/GenBank/DDBJ whole genome shotgun (WGS) entry which is preliminary data.</text>
</comment>
<accession>A0A7C2ZFV1</accession>
<sequence length="142" mass="16110">MKIAFICTGNSARSQMAEAFAKKIAERLGINLQIYSAGSNPAKEINPFAVEVMIEKNIDLSSQRPKGLEEIPYNYLDIVITLCDNAKQSCPNLPAKKHIHWDLPDPASFEGPPEAKREFFRKVRDNIEERVWDLLQSLHIKS</sequence>
<dbReference type="GO" id="GO:0046685">
    <property type="term" value="P:response to arsenic-containing substance"/>
    <property type="evidence" value="ECO:0007669"/>
    <property type="project" value="UniProtKB-KW"/>
</dbReference>
<proteinExistence type="predicted"/>